<organism evidence="1 2">
    <name type="scientific">Brevibacillus formosus</name>
    <dbReference type="NCBI Taxonomy" id="54913"/>
    <lineage>
        <taxon>Bacteria</taxon>
        <taxon>Bacillati</taxon>
        <taxon>Bacillota</taxon>
        <taxon>Bacilli</taxon>
        <taxon>Bacillales</taxon>
        <taxon>Paenibacillaceae</taxon>
        <taxon>Brevibacillus</taxon>
    </lineage>
</organism>
<evidence type="ECO:0000313" key="2">
    <source>
        <dbReference type="Proteomes" id="UP000319498"/>
    </source>
</evidence>
<gene>
    <name evidence="1" type="ORF">BFO01nite_48820</name>
</gene>
<comment type="caution">
    <text evidence="1">The sequence shown here is derived from an EMBL/GenBank/DDBJ whole genome shotgun (WGS) entry which is preliminary data.</text>
</comment>
<sequence length="46" mass="5293">MNNVMFHQGNLQLFQDNLDVFFYFTANKSGAKNSVSVYEALPCLFE</sequence>
<protein>
    <submittedName>
        <fullName evidence="1">Uncharacterized protein</fullName>
    </submittedName>
</protein>
<name>A0ABQ0TC15_9BACL</name>
<accession>A0ABQ0TC15</accession>
<dbReference type="EMBL" id="BJOL01000033">
    <property type="protein sequence ID" value="GED60750.1"/>
    <property type="molecule type" value="Genomic_DNA"/>
</dbReference>
<keyword evidence="2" id="KW-1185">Reference proteome</keyword>
<evidence type="ECO:0000313" key="1">
    <source>
        <dbReference type="EMBL" id="GED60750.1"/>
    </source>
</evidence>
<proteinExistence type="predicted"/>
<dbReference type="Proteomes" id="UP000319498">
    <property type="component" value="Unassembled WGS sequence"/>
</dbReference>
<reference evidence="1 2" key="1">
    <citation type="submission" date="2019-06" db="EMBL/GenBank/DDBJ databases">
        <title>Whole genome shotgun sequence of Brevibacillus formosus NBRC 15716.</title>
        <authorList>
            <person name="Hosoyama A."/>
            <person name="Uohara A."/>
            <person name="Ohji S."/>
            <person name="Ichikawa N."/>
        </authorList>
    </citation>
    <scope>NUCLEOTIDE SEQUENCE [LARGE SCALE GENOMIC DNA]</scope>
    <source>
        <strain evidence="1 2">NBRC 15716</strain>
    </source>
</reference>